<dbReference type="STRING" id="27835.A0A0N4YGD5"/>
<dbReference type="SUPFAM" id="SSF54236">
    <property type="entry name" value="Ubiquitin-like"/>
    <property type="match status" value="1"/>
</dbReference>
<dbReference type="Gene3D" id="3.10.20.90">
    <property type="entry name" value="Phosphatidylinositol 3-kinase Catalytic Subunit, Chain A, domain 1"/>
    <property type="match status" value="1"/>
</dbReference>
<dbReference type="PROSITE" id="PS50053">
    <property type="entry name" value="UBIQUITIN_2"/>
    <property type="match status" value="1"/>
</dbReference>
<gene>
    <name evidence="3" type="ORF">NBR_LOCUS15869</name>
</gene>
<evidence type="ECO:0000259" key="2">
    <source>
        <dbReference type="PROSITE" id="PS50053"/>
    </source>
</evidence>
<dbReference type="SUPFAM" id="SSF63491">
    <property type="entry name" value="BAG domain"/>
    <property type="match status" value="1"/>
</dbReference>
<accession>A0A0N4YGD5</accession>
<reference evidence="3 4" key="2">
    <citation type="submission" date="2018-11" db="EMBL/GenBank/DDBJ databases">
        <authorList>
            <consortium name="Pathogen Informatics"/>
        </authorList>
    </citation>
    <scope>NUCLEOTIDE SEQUENCE [LARGE SCALE GENOMIC DNA]</scope>
</reference>
<proteinExistence type="predicted"/>
<organism evidence="5">
    <name type="scientific">Nippostrongylus brasiliensis</name>
    <name type="common">Rat hookworm</name>
    <dbReference type="NCBI Taxonomy" id="27835"/>
    <lineage>
        <taxon>Eukaryota</taxon>
        <taxon>Metazoa</taxon>
        <taxon>Ecdysozoa</taxon>
        <taxon>Nematoda</taxon>
        <taxon>Chromadorea</taxon>
        <taxon>Rhabditida</taxon>
        <taxon>Rhabditina</taxon>
        <taxon>Rhabditomorpha</taxon>
        <taxon>Strongyloidea</taxon>
        <taxon>Heligmosomidae</taxon>
        <taxon>Nippostrongylus</taxon>
    </lineage>
</organism>
<dbReference type="GO" id="GO:0051087">
    <property type="term" value="F:protein-folding chaperone binding"/>
    <property type="evidence" value="ECO:0007669"/>
    <property type="project" value="InterPro"/>
</dbReference>
<dbReference type="EMBL" id="UYSL01021926">
    <property type="protein sequence ID" value="VDL79463.1"/>
    <property type="molecule type" value="Genomic_DNA"/>
</dbReference>
<feature type="domain" description="Ubiquitin-like" evidence="2">
    <location>
        <begin position="25"/>
        <end position="81"/>
    </location>
</feature>
<dbReference type="InterPro" id="IPR000626">
    <property type="entry name" value="Ubiquitin-like_dom"/>
</dbReference>
<dbReference type="AlphaFoldDB" id="A0A0N4YGD5"/>
<dbReference type="InterPro" id="IPR036533">
    <property type="entry name" value="BAG_dom_sf"/>
</dbReference>
<evidence type="ECO:0000313" key="4">
    <source>
        <dbReference type="Proteomes" id="UP000271162"/>
    </source>
</evidence>
<dbReference type="Proteomes" id="UP000271162">
    <property type="component" value="Unassembled WGS sequence"/>
</dbReference>
<name>A0A0N4YGD5_NIPBR</name>
<evidence type="ECO:0000313" key="5">
    <source>
        <dbReference type="WBParaSite" id="NBR_0001586801-mRNA-1"/>
    </source>
</evidence>
<protein>
    <submittedName>
        <fullName evidence="5">BAG family molecular chaperone regulator 1 (inferred by orthology to a C. elegans protein)</fullName>
    </submittedName>
</protein>
<keyword evidence="4" id="KW-1185">Reference proteome</keyword>
<sequence>MLIKVSVGSKSLPVEIGSEEGSISTLGELRNHVSEQMDIDPACMKIIHRGKTLAGDDSVSLLDLNFKENDKVLVMGKVSTALKDDPGFSALVKYEKANLVALQRQHEEIEKDLSSLELNFLDGNRVWFLDNLRSYLDEDPAVREGSSVLLSDHLFL</sequence>
<dbReference type="InterPro" id="IPR029071">
    <property type="entry name" value="Ubiquitin-like_domsf"/>
</dbReference>
<dbReference type="Pfam" id="PF00240">
    <property type="entry name" value="ubiquitin"/>
    <property type="match status" value="1"/>
</dbReference>
<reference evidence="5" key="1">
    <citation type="submission" date="2017-02" db="UniProtKB">
        <authorList>
            <consortium name="WormBaseParasite"/>
        </authorList>
    </citation>
    <scope>IDENTIFICATION</scope>
</reference>
<dbReference type="Gene3D" id="1.20.58.120">
    <property type="entry name" value="BAG domain"/>
    <property type="match status" value="1"/>
</dbReference>
<evidence type="ECO:0000313" key="3">
    <source>
        <dbReference type="EMBL" id="VDL79463.1"/>
    </source>
</evidence>
<keyword evidence="1" id="KW-0175">Coiled coil</keyword>
<feature type="coiled-coil region" evidence="1">
    <location>
        <begin position="92"/>
        <end position="119"/>
    </location>
</feature>
<evidence type="ECO:0000256" key="1">
    <source>
        <dbReference type="SAM" id="Coils"/>
    </source>
</evidence>
<dbReference type="WBParaSite" id="NBR_0001586801-mRNA-1">
    <property type="protein sequence ID" value="NBR_0001586801-mRNA-1"/>
    <property type="gene ID" value="NBR_0001586801"/>
</dbReference>